<dbReference type="Pfam" id="PF07992">
    <property type="entry name" value="Pyr_redox_2"/>
    <property type="match status" value="1"/>
</dbReference>
<organism evidence="2 3">
    <name type="scientific">Paramicrosporidium saccamoebae</name>
    <dbReference type="NCBI Taxonomy" id="1246581"/>
    <lineage>
        <taxon>Eukaryota</taxon>
        <taxon>Fungi</taxon>
        <taxon>Fungi incertae sedis</taxon>
        <taxon>Cryptomycota</taxon>
        <taxon>Cryptomycota incertae sedis</taxon>
        <taxon>Paramicrosporidium</taxon>
    </lineage>
</organism>
<sequence>MIKRRTFDVLVVGGGPAGLAAVSTLLQESTKTCVWVDPQFRSGRLINFTPVPSNTRTSLFVRYAEGCGGGDGLAMRKLRERRQDVGCELKLAAEMVREVAETLAERHLERLERVWGTCEELEQTMDGWNALFSSGESVMVEHVILATGAHPKPGPSIPFDGIIVDPETLLRPSEIQLTAQDTVGVVGNSHSAVLILMNLSKLPSPPRIINFHRKNLRYAEYLNDGRIKHDNTGLKGEAAEWAREGMAKVERVQLTDEQTVYDKWLPECTHLVWAIGYERNPLPVIRDLNGETVMVSGYDTEQRLMGTNDKVICNLYGLGIAFPERVIDPSGEQEQAVGLWKFMPTTKKLQLSICN</sequence>
<evidence type="ECO:0000313" key="2">
    <source>
        <dbReference type="EMBL" id="PJF17076.1"/>
    </source>
</evidence>
<dbReference type="Proteomes" id="UP000240830">
    <property type="component" value="Unassembled WGS sequence"/>
</dbReference>
<dbReference type="GO" id="GO:0016491">
    <property type="term" value="F:oxidoreductase activity"/>
    <property type="evidence" value="ECO:0007669"/>
    <property type="project" value="InterPro"/>
</dbReference>
<evidence type="ECO:0000313" key="3">
    <source>
        <dbReference type="Proteomes" id="UP000240830"/>
    </source>
</evidence>
<feature type="domain" description="FAD/NAD(P)-binding" evidence="1">
    <location>
        <begin position="7"/>
        <end position="281"/>
    </location>
</feature>
<proteinExistence type="predicted"/>
<dbReference type="PANTHER" id="PTHR38688:SF1">
    <property type="entry name" value="FAD_NAD(P)-BINDING DOMAIN-CONTAINING PROTEIN"/>
    <property type="match status" value="1"/>
</dbReference>
<dbReference type="InterPro" id="IPR023753">
    <property type="entry name" value="FAD/NAD-binding_dom"/>
</dbReference>
<accession>A0A2H9TH69</accession>
<comment type="caution">
    <text evidence="2">The sequence shown here is derived from an EMBL/GenBank/DDBJ whole genome shotgun (WGS) entry which is preliminary data.</text>
</comment>
<dbReference type="InterPro" id="IPR036188">
    <property type="entry name" value="FAD/NAD-bd_sf"/>
</dbReference>
<dbReference type="PRINTS" id="PR00411">
    <property type="entry name" value="PNDRDTASEI"/>
</dbReference>
<dbReference type="PRINTS" id="PR00368">
    <property type="entry name" value="FADPNR"/>
</dbReference>
<dbReference type="AlphaFoldDB" id="A0A2H9TH69"/>
<evidence type="ECO:0000259" key="1">
    <source>
        <dbReference type="Pfam" id="PF07992"/>
    </source>
</evidence>
<dbReference type="SUPFAM" id="SSF51905">
    <property type="entry name" value="FAD/NAD(P)-binding domain"/>
    <property type="match status" value="1"/>
</dbReference>
<protein>
    <recommendedName>
        <fullName evidence="1">FAD/NAD(P)-binding domain-containing protein</fullName>
    </recommendedName>
</protein>
<gene>
    <name evidence="2" type="ORF">PSACC_03120</name>
</gene>
<dbReference type="STRING" id="1246581.A0A2H9TH69"/>
<dbReference type="InterPro" id="IPR053275">
    <property type="entry name" value="Agnestin_monoxygenase"/>
</dbReference>
<reference evidence="2 3" key="1">
    <citation type="submission" date="2016-10" db="EMBL/GenBank/DDBJ databases">
        <title>The genome of Paramicrosporidium saccamoebae is the missing link in understanding Cryptomycota and Microsporidia evolution.</title>
        <authorList>
            <person name="Quandt C.A."/>
            <person name="Beaudet D."/>
            <person name="Corsaro D."/>
            <person name="Michel R."/>
            <person name="Corradi N."/>
            <person name="James T."/>
        </authorList>
    </citation>
    <scope>NUCLEOTIDE SEQUENCE [LARGE SCALE GENOMIC DNA]</scope>
    <source>
        <strain evidence="2 3">KSL3</strain>
    </source>
</reference>
<dbReference type="Gene3D" id="3.50.50.60">
    <property type="entry name" value="FAD/NAD(P)-binding domain"/>
    <property type="match status" value="1"/>
</dbReference>
<keyword evidence="3" id="KW-1185">Reference proteome</keyword>
<dbReference type="EMBL" id="MTSL01000191">
    <property type="protein sequence ID" value="PJF17076.1"/>
    <property type="molecule type" value="Genomic_DNA"/>
</dbReference>
<dbReference type="PANTHER" id="PTHR38688">
    <property type="entry name" value="PYR_REDOX_2 DOMAIN-CONTAINING PROTEIN"/>
    <property type="match status" value="1"/>
</dbReference>
<name>A0A2H9TH69_9FUNG</name>
<dbReference type="OrthoDB" id="432536at2759"/>